<dbReference type="InterPro" id="IPR036422">
    <property type="entry name" value="RuBisCO_lsu_N_sf"/>
</dbReference>
<evidence type="ECO:0000259" key="3">
    <source>
        <dbReference type="Pfam" id="PF02788"/>
    </source>
</evidence>
<reference evidence="5" key="1">
    <citation type="journal article" date="2013" name="Genome Announc.">
        <title>First genome sequence of a syntrophic acetate-oxidizing bacterium, Tepidanaerobacter acetatoxydans strain Re1.</title>
        <authorList>
            <person name="Manzoor S."/>
            <person name="Bongcam-Rudloff E."/>
            <person name="Schnurer A."/>
            <person name="Muller B."/>
        </authorList>
    </citation>
    <scope>NUCLEOTIDE SEQUENCE [LARGE SCALE GENOMIC DNA]</scope>
    <source>
        <strain evidence="5">Re1</strain>
    </source>
</reference>
<protein>
    <submittedName>
        <fullName evidence="4">Ribulose bisphosphate carboxylase-like protein</fullName>
    </submittedName>
</protein>
<evidence type="ECO:0000256" key="1">
    <source>
        <dbReference type="RuleBase" id="RU003834"/>
    </source>
</evidence>
<dbReference type="STRING" id="1209989.TepRe1_2210"/>
<dbReference type="OrthoDB" id="9770811at2"/>
<dbReference type="RefSeq" id="WP_013779251.1">
    <property type="nucleotide sequence ID" value="NC_015519.1"/>
</dbReference>
<comment type="similarity">
    <text evidence="1">Belongs to the RuBisCO large chain family.</text>
</comment>
<dbReference type="InterPro" id="IPR036376">
    <property type="entry name" value="RuBisCO_lsu_C_sf"/>
</dbReference>
<feature type="domain" description="Ribulose bisphosphate carboxylase large subunit C-terminal" evidence="2">
    <location>
        <begin position="148"/>
        <end position="423"/>
    </location>
</feature>
<accession>L0S1T9</accession>
<dbReference type="CDD" id="cd08205">
    <property type="entry name" value="RuBisCO_IV_RLP"/>
    <property type="match status" value="1"/>
</dbReference>
<evidence type="ECO:0000313" key="5">
    <source>
        <dbReference type="Proteomes" id="UP000010802"/>
    </source>
</evidence>
<gene>
    <name evidence="4" type="ordered locus">TEPIRE1_2378</name>
</gene>
<proteinExistence type="inferred from homology"/>
<organism evidence="4 5">
    <name type="scientific">Tepidanaerobacter acetatoxydans (strain DSM 21804 / JCM 16047 / Re1)</name>
    <dbReference type="NCBI Taxonomy" id="1209989"/>
    <lineage>
        <taxon>Bacteria</taxon>
        <taxon>Bacillati</taxon>
        <taxon>Bacillota</taxon>
        <taxon>Clostridia</taxon>
        <taxon>Thermosediminibacterales</taxon>
        <taxon>Tepidanaerobacteraceae</taxon>
        <taxon>Tepidanaerobacter</taxon>
    </lineage>
</organism>
<dbReference type="SUPFAM" id="SSF51649">
    <property type="entry name" value="RuBisCo, C-terminal domain"/>
    <property type="match status" value="1"/>
</dbReference>
<accession>F4LRZ3</accession>
<sequence length="427" mass="46586">MQMNRNKIFALNEEIRKKDYVLATYYIELDKDIDVMAKASAMAIGQTVGTWIPVPGITEEMQEHHMGKVVSIIDIPPYELSTQIDVEKCSYLIQIAYPYINFGAQFPMMITTLLGNDASTSAQVKLMDLQFPESFASQFNGPNFGLEGVRKLTGVYDRPLVLNMIKPCTGFSPKVGAKIFYETALGGVDLIKDDELLGNPNFCKAVDRVKEYNEAAKAALEKTGKKTVYVVNITDSVDKILDNAKRVVDAGAQAVMINFAAVGYDMLHNLAKNINVPILGHYAGAGMFYEGVLNGMSSPLAIGKLPRLAGADIVMMNTPYGGYPLKYQKYIQTTNELSLPYYNIKPSMPAVGGGVHPGIAERYIKDLGTDIILAPGGSIQGHPKGAAAGARAMLQAIDAVMQDVPLDEAAKEHSELKIALDLWGYKK</sequence>
<evidence type="ECO:0000313" key="4">
    <source>
        <dbReference type="EMBL" id="CCP27220.1"/>
    </source>
</evidence>
<dbReference type="SUPFAM" id="SSF54966">
    <property type="entry name" value="RuBisCO, large subunit, small (N-terminal) domain"/>
    <property type="match status" value="1"/>
</dbReference>
<name>F4LRZ3_TEPAE</name>
<dbReference type="InterPro" id="IPR033966">
    <property type="entry name" value="RuBisCO"/>
</dbReference>
<dbReference type="KEGG" id="tep:TepRe1_2210"/>
<dbReference type="Gene3D" id="3.20.20.110">
    <property type="entry name" value="Ribulose bisphosphate carboxylase, large subunit, C-terminal domain"/>
    <property type="match status" value="1"/>
</dbReference>
<dbReference type="InterPro" id="IPR000685">
    <property type="entry name" value="RuBisCO_lsu_C"/>
</dbReference>
<dbReference type="SFLD" id="SFLDG00301">
    <property type="entry name" value="RuBisCO-like_proteins"/>
    <property type="match status" value="1"/>
</dbReference>
<dbReference type="Gene3D" id="3.30.70.150">
    <property type="entry name" value="RuBisCO large subunit, N-terminal domain"/>
    <property type="match status" value="1"/>
</dbReference>
<dbReference type="PANTHER" id="PTHR42704">
    <property type="entry name" value="RIBULOSE BISPHOSPHATE CARBOXYLASE"/>
    <property type="match status" value="1"/>
</dbReference>
<feature type="domain" description="Ribulose bisphosphate carboxylase large subunit ferrodoxin-like N-terminal" evidence="3">
    <location>
        <begin position="17"/>
        <end position="135"/>
    </location>
</feature>
<dbReference type="PANTHER" id="PTHR42704:SF17">
    <property type="entry name" value="RIBULOSE BISPHOSPHATE CARBOXYLASE LARGE CHAIN"/>
    <property type="match status" value="1"/>
</dbReference>
<dbReference type="Pfam" id="PF00016">
    <property type="entry name" value="RuBisCO_large"/>
    <property type="match status" value="1"/>
</dbReference>
<dbReference type="PATRIC" id="fig|1209989.3.peg.2735"/>
<dbReference type="HOGENOM" id="CLU_031450_3_1_9"/>
<dbReference type="eggNOG" id="COG1850">
    <property type="taxonomic scope" value="Bacteria"/>
</dbReference>
<dbReference type="GO" id="GO:0016984">
    <property type="term" value="F:ribulose-bisphosphate carboxylase activity"/>
    <property type="evidence" value="ECO:0007669"/>
    <property type="project" value="InterPro"/>
</dbReference>
<evidence type="ECO:0000259" key="2">
    <source>
        <dbReference type="Pfam" id="PF00016"/>
    </source>
</evidence>
<dbReference type="EMBL" id="HF563609">
    <property type="protein sequence ID" value="CCP27220.1"/>
    <property type="molecule type" value="Genomic_DNA"/>
</dbReference>
<dbReference type="GO" id="GO:0015977">
    <property type="term" value="P:carbon fixation"/>
    <property type="evidence" value="ECO:0007669"/>
    <property type="project" value="InterPro"/>
</dbReference>
<dbReference type="KEGG" id="tae:TepiRe1_2378"/>
<dbReference type="GO" id="GO:0000287">
    <property type="term" value="F:magnesium ion binding"/>
    <property type="evidence" value="ECO:0007669"/>
    <property type="project" value="InterPro"/>
</dbReference>
<dbReference type="Pfam" id="PF02788">
    <property type="entry name" value="RuBisCO_large_N"/>
    <property type="match status" value="1"/>
</dbReference>
<dbReference type="InterPro" id="IPR017443">
    <property type="entry name" value="RuBisCO_lsu_fd_N"/>
</dbReference>
<dbReference type="AlphaFoldDB" id="F4LRZ3"/>
<dbReference type="Proteomes" id="UP000010802">
    <property type="component" value="Chromosome"/>
</dbReference>
<keyword evidence="5" id="KW-1185">Reference proteome</keyword>
<dbReference type="SFLD" id="SFLDS00014">
    <property type="entry name" value="RuBisCO"/>
    <property type="match status" value="1"/>
</dbReference>